<feature type="signal peptide" evidence="2">
    <location>
        <begin position="1"/>
        <end position="25"/>
    </location>
</feature>
<evidence type="ECO:0000256" key="2">
    <source>
        <dbReference type="SAM" id="SignalP"/>
    </source>
</evidence>
<dbReference type="Proteomes" id="UP001168990">
    <property type="component" value="Unassembled WGS sequence"/>
</dbReference>
<feature type="chain" id="PRO_5041424526" evidence="2">
    <location>
        <begin position="26"/>
        <end position="93"/>
    </location>
</feature>
<keyword evidence="4" id="KW-1185">Reference proteome</keyword>
<evidence type="ECO:0000313" key="4">
    <source>
        <dbReference type="Proteomes" id="UP001168990"/>
    </source>
</evidence>
<keyword evidence="2" id="KW-0732">Signal</keyword>
<feature type="compositionally biased region" description="Acidic residues" evidence="1">
    <location>
        <begin position="27"/>
        <end position="43"/>
    </location>
</feature>
<feature type="compositionally biased region" description="Gly residues" evidence="1">
    <location>
        <begin position="44"/>
        <end position="77"/>
    </location>
</feature>
<dbReference type="AlphaFoldDB" id="A0AA39KUG0"/>
<organism evidence="3 4">
    <name type="scientific">Microctonus aethiopoides</name>
    <dbReference type="NCBI Taxonomy" id="144406"/>
    <lineage>
        <taxon>Eukaryota</taxon>
        <taxon>Metazoa</taxon>
        <taxon>Ecdysozoa</taxon>
        <taxon>Arthropoda</taxon>
        <taxon>Hexapoda</taxon>
        <taxon>Insecta</taxon>
        <taxon>Pterygota</taxon>
        <taxon>Neoptera</taxon>
        <taxon>Endopterygota</taxon>
        <taxon>Hymenoptera</taxon>
        <taxon>Apocrita</taxon>
        <taxon>Ichneumonoidea</taxon>
        <taxon>Braconidae</taxon>
        <taxon>Euphorinae</taxon>
        <taxon>Microctonus</taxon>
    </lineage>
</organism>
<comment type="caution">
    <text evidence="3">The sequence shown here is derived from an EMBL/GenBank/DDBJ whole genome shotgun (WGS) entry which is preliminary data.</text>
</comment>
<evidence type="ECO:0000313" key="3">
    <source>
        <dbReference type="EMBL" id="KAK0174189.1"/>
    </source>
</evidence>
<sequence length="93" mass="9170">MLAYKLRLILVIVGIFAICNKNAFAQDPEEQGDGMDGGDDMDGGDGMGGGGGMDGGAGMGAGGGMDQDDGMGGGGGMDEGDGNDSSEEMRTVK</sequence>
<dbReference type="EMBL" id="JAQQBS010000002">
    <property type="protein sequence ID" value="KAK0174189.1"/>
    <property type="molecule type" value="Genomic_DNA"/>
</dbReference>
<gene>
    <name evidence="3" type="ORF">PV328_007298</name>
</gene>
<name>A0AA39KUG0_9HYME</name>
<proteinExistence type="predicted"/>
<accession>A0AA39KUG0</accession>
<protein>
    <submittedName>
        <fullName evidence="3">Uncharacterized protein</fullName>
    </submittedName>
</protein>
<reference evidence="3" key="2">
    <citation type="submission" date="2023-03" db="EMBL/GenBank/DDBJ databases">
        <authorList>
            <person name="Inwood S.N."/>
            <person name="Skelly J.G."/>
            <person name="Guhlin J."/>
            <person name="Harrop T.W.R."/>
            <person name="Goldson S.G."/>
            <person name="Dearden P.K."/>
        </authorList>
    </citation>
    <scope>NUCLEOTIDE SEQUENCE</scope>
    <source>
        <strain evidence="3">Irish</strain>
        <tissue evidence="3">Whole body</tissue>
    </source>
</reference>
<reference evidence="3" key="1">
    <citation type="journal article" date="2023" name="bioRxiv">
        <title>Scaffold-level genome assemblies of two parasitoid biocontrol wasps reveal the parthenogenesis mechanism and an associated novel virus.</title>
        <authorList>
            <person name="Inwood S."/>
            <person name="Skelly J."/>
            <person name="Guhlin J."/>
            <person name="Harrop T."/>
            <person name="Goldson S."/>
            <person name="Dearden P."/>
        </authorList>
    </citation>
    <scope>NUCLEOTIDE SEQUENCE</scope>
    <source>
        <strain evidence="3">Irish</strain>
        <tissue evidence="3">Whole body</tissue>
    </source>
</reference>
<evidence type="ECO:0000256" key="1">
    <source>
        <dbReference type="SAM" id="MobiDB-lite"/>
    </source>
</evidence>
<feature type="region of interest" description="Disordered" evidence="1">
    <location>
        <begin position="24"/>
        <end position="93"/>
    </location>
</feature>